<accession>A0ABS6V2L5</accession>
<keyword evidence="3" id="KW-1185">Reference proteome</keyword>
<gene>
    <name evidence="2" type="ORF">KTQ36_00575</name>
</gene>
<reference evidence="2 3" key="1">
    <citation type="submission" date="2021-07" db="EMBL/GenBank/DDBJ databases">
        <title>The draft genome sequence of Sphingomicrobium sp. B8.</title>
        <authorList>
            <person name="Mu L."/>
        </authorList>
    </citation>
    <scope>NUCLEOTIDE SEQUENCE [LARGE SCALE GENOMIC DNA]</scope>
    <source>
        <strain evidence="2 3">B8</strain>
    </source>
</reference>
<evidence type="ECO:0000313" key="3">
    <source>
        <dbReference type="Proteomes" id="UP000698028"/>
    </source>
</evidence>
<evidence type="ECO:0000259" key="1">
    <source>
        <dbReference type="Pfam" id="PF00561"/>
    </source>
</evidence>
<dbReference type="Pfam" id="PF00561">
    <property type="entry name" value="Abhydrolase_1"/>
    <property type="match status" value="1"/>
</dbReference>
<protein>
    <submittedName>
        <fullName evidence="2">Haloalkane dehalogenase</fullName>
    </submittedName>
</protein>
<dbReference type="InterPro" id="IPR000073">
    <property type="entry name" value="AB_hydrolase_1"/>
</dbReference>
<name>A0ABS6V2L5_9SPHN</name>
<dbReference type="EMBL" id="JAHVAH010000001">
    <property type="protein sequence ID" value="MBW0143791.1"/>
    <property type="molecule type" value="Genomic_DNA"/>
</dbReference>
<evidence type="ECO:0000313" key="2">
    <source>
        <dbReference type="EMBL" id="MBW0143791.1"/>
    </source>
</evidence>
<dbReference type="PANTHER" id="PTHR43798">
    <property type="entry name" value="MONOACYLGLYCEROL LIPASE"/>
    <property type="match status" value="1"/>
</dbReference>
<dbReference type="NCBIfam" id="NF002043">
    <property type="entry name" value="PRK00870.1"/>
    <property type="match status" value="1"/>
</dbReference>
<dbReference type="Proteomes" id="UP000698028">
    <property type="component" value="Unassembled WGS sequence"/>
</dbReference>
<comment type="caution">
    <text evidence="2">The sequence shown here is derived from an EMBL/GenBank/DDBJ whole genome shotgun (WGS) entry which is preliminary data.</text>
</comment>
<feature type="domain" description="AB hydrolase-1" evidence="1">
    <location>
        <begin position="98"/>
        <end position="336"/>
    </location>
</feature>
<organism evidence="2 3">
    <name type="scientific">Sphingomicrobium clamense</name>
    <dbReference type="NCBI Taxonomy" id="2851013"/>
    <lineage>
        <taxon>Bacteria</taxon>
        <taxon>Pseudomonadati</taxon>
        <taxon>Pseudomonadota</taxon>
        <taxon>Alphaproteobacteria</taxon>
        <taxon>Sphingomonadales</taxon>
        <taxon>Sphingomonadaceae</taxon>
        <taxon>Sphingomicrobium</taxon>
    </lineage>
</organism>
<dbReference type="InterPro" id="IPR050266">
    <property type="entry name" value="AB_hydrolase_sf"/>
</dbReference>
<sequence>MRHLPGVALAPARGAPGGRGGEGVVHSLRALAQLCVKIEWALDGDGRRLAPLDILRTPDDRFADLPDYPFAPHYLDIDIGDGLTARQHYVDEGPRDGPVILLLHGEPSWSFLYRHMIGPLAEAGCRVLAPDLIGFGKSDKPADIDFYTYARHADWLRQFLDALDVRDIGLFCQDWGGLLGLRLAGLDPDRFAFIVASNTFLPVGKGKPADAFLAWREFARTSPDFRIGPLLQRATVNQLTDAETAAYDAPFPDEAHKAAARAFPALVPISEDDPGAIDNVKAWQGLARFDRPFLTLFTDQDPITKGGDSFFQKAVPGAKGQPHRIVEGGGHFCQEDVPEVFVDALLSLRR</sequence>
<dbReference type="PANTHER" id="PTHR43798:SF33">
    <property type="entry name" value="HYDROLASE, PUTATIVE (AFU_ORTHOLOGUE AFUA_2G14860)-RELATED"/>
    <property type="match status" value="1"/>
</dbReference>
<proteinExistence type="predicted"/>